<reference evidence="1" key="1">
    <citation type="submission" date="2007-04" db="EMBL/GenBank/DDBJ databases">
        <authorList>
            <consortium name="The Broad Institute Genome Sequencing Platform"/>
            <person name="Birren B."/>
            <person name="Lander E."/>
            <person name="Galagan J."/>
            <person name="Nusbaum C."/>
            <person name="Devon K."/>
            <person name="Ma L.-J."/>
            <person name="Jaffe D."/>
            <person name="Butler J."/>
            <person name="Alvarez P."/>
            <person name="Gnerre S."/>
            <person name="Grabherr M."/>
            <person name="Kleber M."/>
            <person name="Mauceli E."/>
            <person name="Brockman W."/>
            <person name="MacCallum I.A."/>
            <person name="Young S."/>
            <person name="LaButti K."/>
            <person name="DeCaprio D."/>
            <person name="Crawford M."/>
            <person name="Koehrsen M."/>
            <person name="Engels R."/>
            <person name="Montgomery P."/>
            <person name="Pearson M."/>
            <person name="Howarth C."/>
            <person name="Larson L."/>
            <person name="White J."/>
            <person name="O'Leary S."/>
            <person name="Kodira C."/>
            <person name="Zeng Q."/>
            <person name="Yandava C."/>
            <person name="Alvarado L."/>
            <person name="Kistler C."/>
            <person name="Shim W.-B."/>
            <person name="Kang S."/>
            <person name="Woloshuk C."/>
        </authorList>
    </citation>
    <scope>NUCLEOTIDE SEQUENCE</scope>
    <source>
        <strain evidence="1">4287</strain>
    </source>
</reference>
<proteinExistence type="predicted"/>
<gene>
    <name evidence="1" type="ORF">FOXG_18296</name>
</gene>
<dbReference type="OrthoDB" id="5013372at2759"/>
<dbReference type="Proteomes" id="UP000009097">
    <property type="component" value="Unassembled WGS sequence"/>
</dbReference>
<reference evidence="1" key="2">
    <citation type="journal article" date="2010" name="Nature">
        <title>Comparative genomics reveals mobile pathogenicity chromosomes in Fusarium.</title>
        <authorList>
            <person name="Ma L.J."/>
            <person name="van der Does H.C."/>
            <person name="Borkovich K.A."/>
            <person name="Coleman J.J."/>
            <person name="Daboussi M.J."/>
            <person name="Di Pietro A."/>
            <person name="Dufresne M."/>
            <person name="Freitag M."/>
            <person name="Grabherr M."/>
            <person name="Henrissat B."/>
            <person name="Houterman P.M."/>
            <person name="Kang S."/>
            <person name="Shim W.B."/>
            <person name="Woloshuk C."/>
            <person name="Xie X."/>
            <person name="Xu J.R."/>
            <person name="Antoniw J."/>
            <person name="Baker S.E."/>
            <person name="Bluhm B.H."/>
            <person name="Breakspear A."/>
            <person name="Brown D.W."/>
            <person name="Butchko R.A."/>
            <person name="Chapman S."/>
            <person name="Coulson R."/>
            <person name="Coutinho P.M."/>
            <person name="Danchin E.G."/>
            <person name="Diener A."/>
            <person name="Gale L.R."/>
            <person name="Gardiner D.M."/>
            <person name="Goff S."/>
            <person name="Hammond-Kosack K.E."/>
            <person name="Hilburn K."/>
            <person name="Hua-Van A."/>
            <person name="Jonkers W."/>
            <person name="Kazan K."/>
            <person name="Kodira C.D."/>
            <person name="Koehrsen M."/>
            <person name="Kumar L."/>
            <person name="Lee Y.H."/>
            <person name="Li L."/>
            <person name="Manners J.M."/>
            <person name="Miranda-Saavedra D."/>
            <person name="Mukherjee M."/>
            <person name="Park G."/>
            <person name="Park J."/>
            <person name="Park S.Y."/>
            <person name="Proctor R.H."/>
            <person name="Regev A."/>
            <person name="Ruiz-Roldan M.C."/>
            <person name="Sain D."/>
            <person name="Sakthikumar S."/>
            <person name="Sykes S."/>
            <person name="Schwartz D.C."/>
            <person name="Turgeon B.G."/>
            <person name="Wapinski I."/>
            <person name="Yoder O."/>
            <person name="Young S."/>
            <person name="Zeng Q."/>
            <person name="Zhou S."/>
            <person name="Galagan J."/>
            <person name="Cuomo C.A."/>
            <person name="Kistler H.C."/>
            <person name="Rep M."/>
        </authorList>
    </citation>
    <scope>NUCLEOTIDE SEQUENCE [LARGE SCALE GENOMIC DNA]</scope>
    <source>
        <strain evidence="1">4287</strain>
    </source>
</reference>
<organism evidence="1 2">
    <name type="scientific">Fusarium oxysporum f. sp. lycopersici (strain 4287 / CBS 123668 / FGSC 9935 / NRRL 34936)</name>
    <name type="common">Fusarium vascular wilt of tomato</name>
    <dbReference type="NCBI Taxonomy" id="426428"/>
    <lineage>
        <taxon>Eukaryota</taxon>
        <taxon>Fungi</taxon>
        <taxon>Dikarya</taxon>
        <taxon>Ascomycota</taxon>
        <taxon>Pezizomycotina</taxon>
        <taxon>Sordariomycetes</taxon>
        <taxon>Hypocreomycetidae</taxon>
        <taxon>Hypocreales</taxon>
        <taxon>Nectriaceae</taxon>
        <taxon>Fusarium</taxon>
        <taxon>Fusarium oxysporum species complex</taxon>
    </lineage>
</organism>
<dbReference type="KEGG" id="fox:FOXG_18296"/>
<protein>
    <submittedName>
        <fullName evidence="1">Uncharacterized protein</fullName>
    </submittedName>
</protein>
<dbReference type="RefSeq" id="XP_018235850.1">
    <property type="nucleotide sequence ID" value="XM_018398360.1"/>
</dbReference>
<evidence type="ECO:0000313" key="1">
    <source>
        <dbReference type="EMBL" id="KNA97804.1"/>
    </source>
</evidence>
<name>A0A0J9UFB9_FUSO4</name>
<accession>A0A0J9UFB9</accession>
<dbReference type="GeneID" id="28959002"/>
<sequence length="182" mass="20430">MQSPSIKPVLITRSDKYHCRPLSVKLTGSFSSTEYISSLIKPATVFTVLPYKGSAIKYSRSQCPAPKELPGLLLSCETLEQCQEFHYNSSRRAVMPVTVCLENSLSVEADTYVFPVESIEEEYWDDWELRAYVSSERPYSMSCPASEETVSDMSIIADEDFTEDDSVSANLPIEDQKVCTPL</sequence>
<dbReference type="VEuPathDB" id="FungiDB:FOXG_18296"/>
<evidence type="ECO:0000313" key="2">
    <source>
        <dbReference type="Proteomes" id="UP000009097"/>
    </source>
</evidence>
<dbReference type="AlphaFoldDB" id="A0A0J9UFB9"/>
<dbReference type="EMBL" id="DS231697">
    <property type="protein sequence ID" value="KNA97804.1"/>
    <property type="molecule type" value="Genomic_DNA"/>
</dbReference>